<dbReference type="AlphaFoldDB" id="A0AAQ3QGK1"/>
<gene>
    <name evidence="6" type="ORF">Cni_G19013</name>
</gene>
<name>A0AAQ3QGK1_9LILI</name>
<dbReference type="InterPro" id="IPR027643">
    <property type="entry name" value="Formin-like_plant"/>
</dbReference>
<dbReference type="Proteomes" id="UP001327560">
    <property type="component" value="Chromosome 6"/>
</dbReference>
<accession>A0AAQ3QGK1</accession>
<evidence type="ECO:0000256" key="1">
    <source>
        <dbReference type="ARBA" id="ARBA00004167"/>
    </source>
</evidence>
<dbReference type="PANTHER" id="PTHR23213">
    <property type="entry name" value="FORMIN-RELATED"/>
    <property type="match status" value="1"/>
</dbReference>
<dbReference type="SUPFAM" id="SSF101447">
    <property type="entry name" value="Formin homology 2 domain (FH2 domain)"/>
    <property type="match status" value="1"/>
</dbReference>
<dbReference type="InterPro" id="IPR042201">
    <property type="entry name" value="FH2_Formin_sf"/>
</dbReference>
<dbReference type="GO" id="GO:0016020">
    <property type="term" value="C:membrane"/>
    <property type="evidence" value="ECO:0007669"/>
    <property type="project" value="UniProtKB-SubCell"/>
</dbReference>
<dbReference type="PANTHER" id="PTHR23213:SF354">
    <property type="entry name" value="FORMIN-LIKE PROTEIN 4"/>
    <property type="match status" value="1"/>
</dbReference>
<feature type="domain" description="FH2" evidence="4">
    <location>
        <begin position="146"/>
        <end position="268"/>
    </location>
</feature>
<dbReference type="InterPro" id="IPR015425">
    <property type="entry name" value="FH2_Formin"/>
</dbReference>
<comment type="subcellular location">
    <subcellularLocation>
        <location evidence="1">Membrane</location>
        <topology evidence="1">Single-pass membrane protein</topology>
    </subcellularLocation>
</comment>
<sequence length="295" mass="32807">MRNHDEVDDRLRFLVMWGSNPEELEDQTRALSPVVVVVEAMTSIVELRVEAERALQETYCVLDGFKVEEVKGEERDLVLLGWAKSGAVLWVCRDGAYMSCPLRYEGGANMNEANGGVALEWLDGRSTRSSRVDEDIIEALFGTAVTNKAANDSFDSSTSSSNVTIILRSLTVSRQDILDGILDGFRLSSDVLERITKIALTKEEEDLIRGYSDDPSKLADAESFLFHILRAIPVVQFARLDTMLFAIAYEPEVAHFTQSLQTLEQACGHPGLKNPTRVLKAKRSTIDNISHAKLL</sequence>
<dbReference type="GO" id="GO:0045010">
    <property type="term" value="P:actin nucleation"/>
    <property type="evidence" value="ECO:0007669"/>
    <property type="project" value="InterPro"/>
</dbReference>
<feature type="domain" description="PHD finger protein MALE STERILITY 1-like ubiquitin-like" evidence="5">
    <location>
        <begin position="23"/>
        <end position="91"/>
    </location>
</feature>
<keyword evidence="7" id="KW-1185">Reference proteome</keyword>
<dbReference type="Pfam" id="PF02181">
    <property type="entry name" value="FH2"/>
    <property type="match status" value="1"/>
</dbReference>
<organism evidence="6 7">
    <name type="scientific">Canna indica</name>
    <name type="common">Indian-shot</name>
    <dbReference type="NCBI Taxonomy" id="4628"/>
    <lineage>
        <taxon>Eukaryota</taxon>
        <taxon>Viridiplantae</taxon>
        <taxon>Streptophyta</taxon>
        <taxon>Embryophyta</taxon>
        <taxon>Tracheophyta</taxon>
        <taxon>Spermatophyta</taxon>
        <taxon>Magnoliopsida</taxon>
        <taxon>Liliopsida</taxon>
        <taxon>Zingiberales</taxon>
        <taxon>Cannaceae</taxon>
        <taxon>Canna</taxon>
    </lineage>
</organism>
<dbReference type="EMBL" id="CP136895">
    <property type="protein sequence ID" value="WOL10259.1"/>
    <property type="molecule type" value="Genomic_DNA"/>
</dbReference>
<keyword evidence="2" id="KW-0732">Signal</keyword>
<evidence type="ECO:0000313" key="7">
    <source>
        <dbReference type="Proteomes" id="UP001327560"/>
    </source>
</evidence>
<proteinExistence type="inferred from homology"/>
<evidence type="ECO:0000313" key="6">
    <source>
        <dbReference type="EMBL" id="WOL10259.1"/>
    </source>
</evidence>
<evidence type="ECO:0000256" key="2">
    <source>
        <dbReference type="ARBA" id="ARBA00022729"/>
    </source>
</evidence>
<evidence type="ECO:0000256" key="3">
    <source>
        <dbReference type="ARBA" id="ARBA00025793"/>
    </source>
</evidence>
<protein>
    <submittedName>
        <fullName evidence="6">Uncharacterized protein</fullName>
    </submittedName>
</protein>
<evidence type="ECO:0000259" key="4">
    <source>
        <dbReference type="Pfam" id="PF02181"/>
    </source>
</evidence>
<dbReference type="Gene3D" id="1.20.58.2220">
    <property type="entry name" value="Formin, FH2 domain"/>
    <property type="match status" value="1"/>
</dbReference>
<dbReference type="Pfam" id="PF25565">
    <property type="entry name" value="Ubiquitin_At1g33420"/>
    <property type="match status" value="1"/>
</dbReference>
<reference evidence="6 7" key="1">
    <citation type="submission" date="2023-10" db="EMBL/GenBank/DDBJ databases">
        <title>Chromosome-scale genome assembly provides insights into flower coloration mechanisms of Canna indica.</title>
        <authorList>
            <person name="Li C."/>
        </authorList>
    </citation>
    <scope>NUCLEOTIDE SEQUENCE [LARGE SCALE GENOMIC DNA]</scope>
    <source>
        <tissue evidence="6">Flower</tissue>
    </source>
</reference>
<dbReference type="InterPro" id="IPR057765">
    <property type="entry name" value="MS1-like_ubiquitin"/>
</dbReference>
<dbReference type="GO" id="GO:0051015">
    <property type="term" value="F:actin filament binding"/>
    <property type="evidence" value="ECO:0007669"/>
    <property type="project" value="InterPro"/>
</dbReference>
<evidence type="ECO:0000259" key="5">
    <source>
        <dbReference type="Pfam" id="PF25565"/>
    </source>
</evidence>
<comment type="similarity">
    <text evidence="3">Belongs to the formin-like family. Class-I subfamily.</text>
</comment>